<feature type="compositionally biased region" description="Polar residues" evidence="1">
    <location>
        <begin position="145"/>
        <end position="161"/>
    </location>
</feature>
<name>A0A9P5YAI9_9AGAR</name>
<feature type="compositionally biased region" description="Polar residues" evidence="1">
    <location>
        <begin position="83"/>
        <end position="100"/>
    </location>
</feature>
<evidence type="ECO:0000313" key="4">
    <source>
        <dbReference type="EMBL" id="KAF9464326.1"/>
    </source>
</evidence>
<feature type="signal peptide" evidence="3">
    <location>
        <begin position="1"/>
        <end position="21"/>
    </location>
</feature>
<keyword evidence="5" id="KW-1185">Reference proteome</keyword>
<dbReference type="AlphaFoldDB" id="A0A9P5YAI9"/>
<keyword evidence="2" id="KW-0812">Transmembrane</keyword>
<dbReference type="EMBL" id="MU150255">
    <property type="protein sequence ID" value="KAF9464326.1"/>
    <property type="molecule type" value="Genomic_DNA"/>
</dbReference>
<keyword evidence="2" id="KW-1133">Transmembrane helix</keyword>
<feature type="compositionally biased region" description="Low complexity" evidence="1">
    <location>
        <begin position="128"/>
        <end position="138"/>
    </location>
</feature>
<gene>
    <name evidence="4" type="ORF">BDZ94DRAFT_1321210</name>
</gene>
<protein>
    <submittedName>
        <fullName evidence="4">Uncharacterized protein</fullName>
    </submittedName>
</protein>
<organism evidence="4 5">
    <name type="scientific">Collybia nuda</name>
    <dbReference type="NCBI Taxonomy" id="64659"/>
    <lineage>
        <taxon>Eukaryota</taxon>
        <taxon>Fungi</taxon>
        <taxon>Dikarya</taxon>
        <taxon>Basidiomycota</taxon>
        <taxon>Agaricomycotina</taxon>
        <taxon>Agaricomycetes</taxon>
        <taxon>Agaricomycetidae</taxon>
        <taxon>Agaricales</taxon>
        <taxon>Tricholomatineae</taxon>
        <taxon>Clitocybaceae</taxon>
        <taxon>Collybia</taxon>
    </lineage>
</organism>
<evidence type="ECO:0000256" key="1">
    <source>
        <dbReference type="SAM" id="MobiDB-lite"/>
    </source>
</evidence>
<feature type="chain" id="PRO_5040169758" evidence="3">
    <location>
        <begin position="22"/>
        <end position="420"/>
    </location>
</feature>
<sequence>MPWAQPLLTALQLVVFSLLVADTSYRTLSLWREELEVENCAMNIRGDTCISRLNDEKNSLGHPTNTDGDQTKIEMVPTISKYSVTEQSQKPLRSTNSWPSKSALDAGRDESTLPATLVETGARGISLTPVVTPTQTPPATDIEDQLTQPSMSSSRQILSTPDTEDEPMTTVVYTYTQTLSIPDVDEEFGEESIWTQTTKTPPILDVKKETTTIPVAISTTVLSIPDIASERIQTGHIPSMSGIDVETTSVPDISTPVLPVLDTKDELIQTPGVTAPTQTLPIPNLEDLEDEATPNVVTTLTQTFSIPDVYEPTLTLAIPDIAEGESMLTPTLTYRPTLTIPNIAEDESMLTPTPTHTPTLSFPDMEEYEPTLTVITWPQELYPSQYTLGQMIERLISPCAVFVAVMYPTYYLWINGMLRL</sequence>
<feature type="region of interest" description="Disordered" evidence="1">
    <location>
        <begin position="83"/>
        <end position="109"/>
    </location>
</feature>
<evidence type="ECO:0000256" key="3">
    <source>
        <dbReference type="SAM" id="SignalP"/>
    </source>
</evidence>
<feature type="transmembrane region" description="Helical" evidence="2">
    <location>
        <begin position="395"/>
        <end position="414"/>
    </location>
</feature>
<dbReference type="Proteomes" id="UP000807353">
    <property type="component" value="Unassembled WGS sequence"/>
</dbReference>
<accession>A0A9P5YAI9</accession>
<evidence type="ECO:0000313" key="5">
    <source>
        <dbReference type="Proteomes" id="UP000807353"/>
    </source>
</evidence>
<proteinExistence type="predicted"/>
<keyword evidence="3" id="KW-0732">Signal</keyword>
<feature type="region of interest" description="Disordered" evidence="1">
    <location>
        <begin position="128"/>
        <end position="163"/>
    </location>
</feature>
<evidence type="ECO:0000256" key="2">
    <source>
        <dbReference type="SAM" id="Phobius"/>
    </source>
</evidence>
<comment type="caution">
    <text evidence="4">The sequence shown here is derived from an EMBL/GenBank/DDBJ whole genome shotgun (WGS) entry which is preliminary data.</text>
</comment>
<reference evidence="4" key="1">
    <citation type="submission" date="2020-11" db="EMBL/GenBank/DDBJ databases">
        <authorList>
            <consortium name="DOE Joint Genome Institute"/>
            <person name="Ahrendt S."/>
            <person name="Riley R."/>
            <person name="Andreopoulos W."/>
            <person name="Labutti K."/>
            <person name="Pangilinan J."/>
            <person name="Ruiz-Duenas F.J."/>
            <person name="Barrasa J.M."/>
            <person name="Sanchez-Garcia M."/>
            <person name="Camarero S."/>
            <person name="Miyauchi S."/>
            <person name="Serrano A."/>
            <person name="Linde D."/>
            <person name="Babiker R."/>
            <person name="Drula E."/>
            <person name="Ayuso-Fernandez I."/>
            <person name="Pacheco R."/>
            <person name="Padilla G."/>
            <person name="Ferreira P."/>
            <person name="Barriuso J."/>
            <person name="Kellner H."/>
            <person name="Castanera R."/>
            <person name="Alfaro M."/>
            <person name="Ramirez L."/>
            <person name="Pisabarro A.G."/>
            <person name="Kuo A."/>
            <person name="Tritt A."/>
            <person name="Lipzen A."/>
            <person name="He G."/>
            <person name="Yan M."/>
            <person name="Ng V."/>
            <person name="Cullen D."/>
            <person name="Martin F."/>
            <person name="Rosso M.-N."/>
            <person name="Henrissat B."/>
            <person name="Hibbett D."/>
            <person name="Martinez A.T."/>
            <person name="Grigoriev I.V."/>
        </authorList>
    </citation>
    <scope>NUCLEOTIDE SEQUENCE</scope>
    <source>
        <strain evidence="4">CBS 247.69</strain>
    </source>
</reference>
<keyword evidence="2" id="KW-0472">Membrane</keyword>